<dbReference type="EMBL" id="JACRSU010000002">
    <property type="protein sequence ID" value="MBC8540371.1"/>
    <property type="molecule type" value="Genomic_DNA"/>
</dbReference>
<evidence type="ECO:0000259" key="7">
    <source>
        <dbReference type="Pfam" id="PF02272"/>
    </source>
</evidence>
<feature type="domain" description="DHHA1" evidence="7">
    <location>
        <begin position="349"/>
        <end position="444"/>
    </location>
</feature>
<feature type="domain" description="RecJ OB" evidence="8">
    <location>
        <begin position="457"/>
        <end position="562"/>
    </location>
</feature>
<comment type="similarity">
    <text evidence="1">Belongs to the RecJ family.</text>
</comment>
<evidence type="ECO:0000313" key="9">
    <source>
        <dbReference type="EMBL" id="MBC8540371.1"/>
    </source>
</evidence>
<protein>
    <recommendedName>
        <fullName evidence="2">Single-stranded-DNA-specific exonuclease RecJ</fullName>
    </recommendedName>
</protein>
<evidence type="ECO:0000256" key="3">
    <source>
        <dbReference type="ARBA" id="ARBA00022722"/>
    </source>
</evidence>
<dbReference type="InterPro" id="IPR003156">
    <property type="entry name" value="DHHA1_dom"/>
</dbReference>
<feature type="domain" description="DDH" evidence="6">
    <location>
        <begin position="79"/>
        <end position="230"/>
    </location>
</feature>
<evidence type="ECO:0000313" key="10">
    <source>
        <dbReference type="Proteomes" id="UP000611762"/>
    </source>
</evidence>
<dbReference type="AlphaFoldDB" id="A0A926DM48"/>
<dbReference type="InterPro" id="IPR001667">
    <property type="entry name" value="DDH_dom"/>
</dbReference>
<dbReference type="SUPFAM" id="SSF64182">
    <property type="entry name" value="DHH phosphoesterases"/>
    <property type="match status" value="1"/>
</dbReference>
<evidence type="ECO:0000256" key="1">
    <source>
        <dbReference type="ARBA" id="ARBA00005915"/>
    </source>
</evidence>
<sequence>MKKKKWILLYKEHRPEDVLKISRKLSLPPVIATIMMNRGIREPEDFINPTEESLLDPFLMLGMKDATKRILKAIEDHEKIAVYGDYDVDGITSTAIMVKFLRSHKADVMYYIPDRLEEGYGINKGAIDKIAQTGVTLLITVDCGITAVGEIAYAKEKGIDTIITDHHECKDETPDAYCLLNPKQPACPYPFKKLAGVGVAFKLLQALTIEMRFHMRELIEEYADLVAIGTVADVMPLIGENRVIVKKGLELLSFTQNRGIRALADAADINLSNVATGTIGFMIAPRINAAGRMGDPRCAVELLLATDDMTARKYAEKLNRENHERQETEISILEDALNMIENSAALQNDYVIVLAHDNWHHGIIGIVASKISERFNKPCILISTDGEVGKGSGRSIRSFNLFKALEYCQDTLLKFGGHDLAAGLSIAPDRIDEFREKINSYAKETLTEEDFMPLLYLDSELPVQYINMNTAERLSILEPYGMGNASPIFFARKMTVAQVRPLSEGKHVKLTLRSGEFYIDAVGFNMGELNEILKNDDLIDIAFNLDINLYRGMRQLQVLLKDVKLSEITG</sequence>
<dbReference type="Pfam" id="PF02272">
    <property type="entry name" value="DHHA1"/>
    <property type="match status" value="1"/>
</dbReference>
<dbReference type="InterPro" id="IPR041122">
    <property type="entry name" value="RecJ_OB"/>
</dbReference>
<dbReference type="Gene3D" id="3.90.1640.30">
    <property type="match status" value="1"/>
</dbReference>
<keyword evidence="10" id="KW-1185">Reference proteome</keyword>
<keyword evidence="5 9" id="KW-0269">Exonuclease</keyword>
<keyword evidence="4" id="KW-0378">Hydrolase</keyword>
<dbReference type="GO" id="GO:0006281">
    <property type="term" value="P:DNA repair"/>
    <property type="evidence" value="ECO:0007669"/>
    <property type="project" value="InterPro"/>
</dbReference>
<organism evidence="9 10">
    <name type="scientific">Congzhengia minquanensis</name>
    <dbReference type="NCBI Taxonomy" id="2763657"/>
    <lineage>
        <taxon>Bacteria</taxon>
        <taxon>Bacillati</taxon>
        <taxon>Bacillota</taxon>
        <taxon>Clostridia</taxon>
        <taxon>Eubacteriales</taxon>
        <taxon>Oscillospiraceae</taxon>
        <taxon>Congzhengia</taxon>
    </lineage>
</organism>
<dbReference type="Pfam" id="PF01368">
    <property type="entry name" value="DHH"/>
    <property type="match status" value="1"/>
</dbReference>
<evidence type="ECO:0000256" key="5">
    <source>
        <dbReference type="ARBA" id="ARBA00022839"/>
    </source>
</evidence>
<dbReference type="NCBIfam" id="TIGR00644">
    <property type="entry name" value="recJ"/>
    <property type="match status" value="1"/>
</dbReference>
<dbReference type="GO" id="GO:0003676">
    <property type="term" value="F:nucleic acid binding"/>
    <property type="evidence" value="ECO:0007669"/>
    <property type="project" value="InterPro"/>
</dbReference>
<dbReference type="GO" id="GO:0008409">
    <property type="term" value="F:5'-3' exonuclease activity"/>
    <property type="evidence" value="ECO:0007669"/>
    <property type="project" value="InterPro"/>
</dbReference>
<dbReference type="PANTHER" id="PTHR30255">
    <property type="entry name" value="SINGLE-STRANDED-DNA-SPECIFIC EXONUCLEASE RECJ"/>
    <property type="match status" value="1"/>
</dbReference>
<keyword evidence="3" id="KW-0540">Nuclease</keyword>
<dbReference type="GO" id="GO:0006310">
    <property type="term" value="P:DNA recombination"/>
    <property type="evidence" value="ECO:0007669"/>
    <property type="project" value="InterPro"/>
</dbReference>
<comment type="caution">
    <text evidence="9">The sequence shown here is derived from an EMBL/GenBank/DDBJ whole genome shotgun (WGS) entry which is preliminary data.</text>
</comment>
<evidence type="ECO:0000259" key="6">
    <source>
        <dbReference type="Pfam" id="PF01368"/>
    </source>
</evidence>
<dbReference type="PANTHER" id="PTHR30255:SF2">
    <property type="entry name" value="SINGLE-STRANDED-DNA-SPECIFIC EXONUCLEASE RECJ"/>
    <property type="match status" value="1"/>
</dbReference>
<proteinExistence type="inferred from homology"/>
<dbReference type="InterPro" id="IPR004610">
    <property type="entry name" value="RecJ"/>
</dbReference>
<name>A0A926DM48_9FIRM</name>
<reference evidence="9" key="1">
    <citation type="submission" date="2020-08" db="EMBL/GenBank/DDBJ databases">
        <title>Genome public.</title>
        <authorList>
            <person name="Liu C."/>
            <person name="Sun Q."/>
        </authorList>
    </citation>
    <scope>NUCLEOTIDE SEQUENCE</scope>
    <source>
        <strain evidence="9">H8</strain>
    </source>
</reference>
<evidence type="ECO:0000259" key="8">
    <source>
        <dbReference type="Pfam" id="PF17768"/>
    </source>
</evidence>
<accession>A0A926DM48</accession>
<dbReference type="InterPro" id="IPR038763">
    <property type="entry name" value="DHH_sf"/>
</dbReference>
<evidence type="ECO:0000256" key="2">
    <source>
        <dbReference type="ARBA" id="ARBA00019841"/>
    </source>
</evidence>
<dbReference type="InterPro" id="IPR051673">
    <property type="entry name" value="SSDNA_exonuclease_RecJ"/>
</dbReference>
<dbReference type="Pfam" id="PF17768">
    <property type="entry name" value="RecJ_OB"/>
    <property type="match status" value="1"/>
</dbReference>
<evidence type="ECO:0000256" key="4">
    <source>
        <dbReference type="ARBA" id="ARBA00022801"/>
    </source>
</evidence>
<dbReference type="Proteomes" id="UP000611762">
    <property type="component" value="Unassembled WGS sequence"/>
</dbReference>
<dbReference type="RefSeq" id="WP_249311528.1">
    <property type="nucleotide sequence ID" value="NZ_JACRSU010000002.1"/>
</dbReference>
<dbReference type="Gene3D" id="3.10.310.30">
    <property type="match status" value="1"/>
</dbReference>
<gene>
    <name evidence="9" type="primary">recJ</name>
    <name evidence="9" type="ORF">H8698_05220</name>
</gene>